<dbReference type="SUPFAM" id="SSF158446">
    <property type="entry name" value="IVS-encoded protein-like"/>
    <property type="match status" value="1"/>
</dbReference>
<dbReference type="InterPro" id="IPR012657">
    <property type="entry name" value="23S_rRNA-intervening_sequence"/>
</dbReference>
<dbReference type="CDD" id="cd16377">
    <property type="entry name" value="23S_rRNA_IVP_like"/>
    <property type="match status" value="1"/>
</dbReference>
<dbReference type="Pfam" id="PF05635">
    <property type="entry name" value="23S_rRNA_IVP"/>
    <property type="match status" value="1"/>
</dbReference>
<accession>A0A6J4HRS0</accession>
<name>A0A6J4HRS0_9SPHI</name>
<proteinExistence type="predicted"/>
<dbReference type="AlphaFoldDB" id="A0A6J4HRS0"/>
<dbReference type="EMBL" id="CADCTQ010000086">
    <property type="protein sequence ID" value="CAA9230966.1"/>
    <property type="molecule type" value="Genomic_DNA"/>
</dbReference>
<dbReference type="InterPro" id="IPR036583">
    <property type="entry name" value="23S_rRNA_IVS_sf"/>
</dbReference>
<gene>
    <name evidence="1" type="ORF">AVDCRST_MAG56-946</name>
</gene>
<dbReference type="NCBIfam" id="TIGR02436">
    <property type="entry name" value="four helix bundle protein"/>
    <property type="match status" value="1"/>
</dbReference>
<reference evidence="1" key="1">
    <citation type="submission" date="2020-02" db="EMBL/GenBank/DDBJ databases">
        <authorList>
            <person name="Meier V. D."/>
        </authorList>
    </citation>
    <scope>NUCLEOTIDE SEQUENCE</scope>
    <source>
        <strain evidence="1">AVDCRST_MAG56</strain>
    </source>
</reference>
<evidence type="ECO:0000313" key="1">
    <source>
        <dbReference type="EMBL" id="CAA9230966.1"/>
    </source>
</evidence>
<dbReference type="Gene3D" id="1.20.1440.60">
    <property type="entry name" value="23S rRNA-intervening sequence"/>
    <property type="match status" value="1"/>
</dbReference>
<organism evidence="1">
    <name type="scientific">uncultured Cytophagales bacterium</name>
    <dbReference type="NCBI Taxonomy" id="158755"/>
    <lineage>
        <taxon>Bacteria</taxon>
        <taxon>Pseudomonadati</taxon>
        <taxon>Bacteroidota</taxon>
        <taxon>Sphingobacteriia</taxon>
        <taxon>Sphingobacteriales</taxon>
        <taxon>environmental samples</taxon>
    </lineage>
</organism>
<sequence>MVLIMEKTKSFKELVVWQKAHQLVLDIYAVTKGFPKEELFGLTSQLRRSTVSVPANISEGYRKRTKPDKAKFMNIAQGSLDETHYYLILAKDLSYADTTELQCDSEEVARMLAAYLTAIGA</sequence>
<dbReference type="PANTHER" id="PTHR38471">
    <property type="entry name" value="FOUR HELIX BUNDLE PROTEIN"/>
    <property type="match status" value="1"/>
</dbReference>
<dbReference type="PANTHER" id="PTHR38471:SF2">
    <property type="entry name" value="FOUR HELIX BUNDLE PROTEIN"/>
    <property type="match status" value="1"/>
</dbReference>
<protein>
    <recommendedName>
        <fullName evidence="2">Four helix bundle protein</fullName>
    </recommendedName>
</protein>
<evidence type="ECO:0008006" key="2">
    <source>
        <dbReference type="Google" id="ProtNLM"/>
    </source>
</evidence>